<keyword evidence="2" id="KW-1185">Reference proteome</keyword>
<evidence type="ECO:0008006" key="3">
    <source>
        <dbReference type="Google" id="ProtNLM"/>
    </source>
</evidence>
<protein>
    <recommendedName>
        <fullName evidence="3">Carboxypeptidase regulatory-like domain-containing protein</fullName>
    </recommendedName>
</protein>
<name>A0A1I3PQY3_9PLAN</name>
<proteinExistence type="predicted"/>
<dbReference type="Proteomes" id="UP000199518">
    <property type="component" value="Unassembled WGS sequence"/>
</dbReference>
<dbReference type="OrthoDB" id="291697at2"/>
<gene>
    <name evidence="1" type="ORF">SAMN05421753_1174</name>
</gene>
<evidence type="ECO:0000313" key="1">
    <source>
        <dbReference type="EMBL" id="SFJ23873.1"/>
    </source>
</evidence>
<dbReference type="RefSeq" id="WP_092054258.1">
    <property type="nucleotide sequence ID" value="NZ_FOQD01000017.1"/>
</dbReference>
<dbReference type="EMBL" id="FOQD01000017">
    <property type="protein sequence ID" value="SFJ23873.1"/>
    <property type="molecule type" value="Genomic_DNA"/>
</dbReference>
<accession>A0A1I3PQY3</accession>
<dbReference type="AlphaFoldDB" id="A0A1I3PQY3"/>
<sequence length="148" mass="15753">MRQLHSTAALTGLLGLLFLMNGCGGSSGPPLARVSGVITIDGKPLRTGSVQFIPDADKGTTGRMAVGSIDAKGNYTLTTQKSGDGAQIGHHIVLVQSYENVPAPKGYHSPFMSKPLIPEWYTDPKQSDLRTEVKKGENNVLSFDLVSK</sequence>
<evidence type="ECO:0000313" key="2">
    <source>
        <dbReference type="Proteomes" id="UP000199518"/>
    </source>
</evidence>
<reference evidence="2" key="1">
    <citation type="submission" date="2016-10" db="EMBL/GenBank/DDBJ databases">
        <authorList>
            <person name="Varghese N."/>
            <person name="Submissions S."/>
        </authorList>
    </citation>
    <scope>NUCLEOTIDE SEQUENCE [LARGE SCALE GENOMIC DNA]</scope>
    <source>
        <strain evidence="2">DSM 26348</strain>
    </source>
</reference>
<organism evidence="1 2">
    <name type="scientific">Planctomicrobium piriforme</name>
    <dbReference type="NCBI Taxonomy" id="1576369"/>
    <lineage>
        <taxon>Bacteria</taxon>
        <taxon>Pseudomonadati</taxon>
        <taxon>Planctomycetota</taxon>
        <taxon>Planctomycetia</taxon>
        <taxon>Planctomycetales</taxon>
        <taxon>Planctomycetaceae</taxon>
        <taxon>Planctomicrobium</taxon>
    </lineage>
</organism>